<evidence type="ECO:0000256" key="2">
    <source>
        <dbReference type="ARBA" id="ARBA00022737"/>
    </source>
</evidence>
<dbReference type="PANTHER" id="PTHR23036">
    <property type="entry name" value="CYTOKINE RECEPTOR"/>
    <property type="match status" value="1"/>
</dbReference>
<dbReference type="FunFam" id="2.60.40.10:FF:000028">
    <property type="entry name" value="Neuronal cell adhesion molecule"/>
    <property type="match status" value="2"/>
</dbReference>
<evidence type="ECO:0000313" key="7">
    <source>
        <dbReference type="EMBL" id="EDO39994.1"/>
    </source>
</evidence>
<accession>A7S8J0</accession>
<dbReference type="Gene3D" id="2.60.40.10">
    <property type="entry name" value="Immunoglobulins"/>
    <property type="match status" value="3"/>
</dbReference>
<evidence type="ECO:0000256" key="3">
    <source>
        <dbReference type="ARBA" id="ARBA00023157"/>
    </source>
</evidence>
<dbReference type="GO" id="GO:0019221">
    <property type="term" value="P:cytokine-mediated signaling pathway"/>
    <property type="evidence" value="ECO:0000318"/>
    <property type="project" value="GO_Central"/>
</dbReference>
<dbReference type="AlphaFoldDB" id="A7S8J0"/>
<dbReference type="Pfam" id="PF00041">
    <property type="entry name" value="fn3"/>
    <property type="match status" value="2"/>
</dbReference>
<dbReference type="GO" id="GO:0019955">
    <property type="term" value="F:cytokine binding"/>
    <property type="evidence" value="ECO:0000318"/>
    <property type="project" value="GO_Central"/>
</dbReference>
<protein>
    <recommendedName>
        <fullName evidence="6">Fibronectin type-III domain-containing protein</fullName>
    </recommendedName>
</protein>
<organism evidence="7 8">
    <name type="scientific">Nematostella vectensis</name>
    <name type="common">Starlet sea anemone</name>
    <dbReference type="NCBI Taxonomy" id="45351"/>
    <lineage>
        <taxon>Eukaryota</taxon>
        <taxon>Metazoa</taxon>
        <taxon>Cnidaria</taxon>
        <taxon>Anthozoa</taxon>
        <taxon>Hexacorallia</taxon>
        <taxon>Actiniaria</taxon>
        <taxon>Edwardsiidae</taxon>
        <taxon>Nematostella</taxon>
    </lineage>
</organism>
<dbReference type="PhylomeDB" id="A7S8J0"/>
<dbReference type="PROSITE" id="PS50853">
    <property type="entry name" value="FN3"/>
    <property type="match status" value="3"/>
</dbReference>
<dbReference type="GO" id="GO:0043235">
    <property type="term" value="C:receptor complex"/>
    <property type="evidence" value="ECO:0000318"/>
    <property type="project" value="GO_Central"/>
</dbReference>
<dbReference type="CDD" id="cd00063">
    <property type="entry name" value="FN3"/>
    <property type="match status" value="2"/>
</dbReference>
<dbReference type="OMA" id="RTDEEMP"/>
<evidence type="ECO:0000256" key="1">
    <source>
        <dbReference type="ARBA" id="ARBA00022729"/>
    </source>
</evidence>
<gene>
    <name evidence="7" type="ORF">NEMVEDRAFT_v1g108927</name>
</gene>
<dbReference type="EMBL" id="DS469598">
    <property type="protein sequence ID" value="EDO39994.1"/>
    <property type="molecule type" value="Genomic_DNA"/>
</dbReference>
<keyword evidence="2" id="KW-0677">Repeat</keyword>
<dbReference type="SMART" id="SM00060">
    <property type="entry name" value="FN3"/>
    <property type="match status" value="2"/>
</dbReference>
<dbReference type="InterPro" id="IPR013783">
    <property type="entry name" value="Ig-like_fold"/>
</dbReference>
<dbReference type="GO" id="GO:0009897">
    <property type="term" value="C:external side of plasma membrane"/>
    <property type="evidence" value="ECO:0000318"/>
    <property type="project" value="GO_Central"/>
</dbReference>
<dbReference type="GO" id="GO:0004896">
    <property type="term" value="F:cytokine receptor activity"/>
    <property type="evidence" value="ECO:0000318"/>
    <property type="project" value="GO_Central"/>
</dbReference>
<feature type="domain" description="Fibronectin type-III" evidence="6">
    <location>
        <begin position="1"/>
        <end position="48"/>
    </location>
</feature>
<evidence type="ECO:0000256" key="4">
    <source>
        <dbReference type="ARBA" id="ARBA00023170"/>
    </source>
</evidence>
<evidence type="ECO:0000256" key="5">
    <source>
        <dbReference type="ARBA" id="ARBA00023180"/>
    </source>
</evidence>
<reference evidence="7 8" key="1">
    <citation type="journal article" date="2007" name="Science">
        <title>Sea anemone genome reveals ancestral eumetazoan gene repertoire and genomic organization.</title>
        <authorList>
            <person name="Putnam N.H."/>
            <person name="Srivastava M."/>
            <person name="Hellsten U."/>
            <person name="Dirks B."/>
            <person name="Chapman J."/>
            <person name="Salamov A."/>
            <person name="Terry A."/>
            <person name="Shapiro H."/>
            <person name="Lindquist E."/>
            <person name="Kapitonov V.V."/>
            <person name="Jurka J."/>
            <person name="Genikhovich G."/>
            <person name="Grigoriev I.V."/>
            <person name="Lucas S.M."/>
            <person name="Steele R.E."/>
            <person name="Finnerty J.R."/>
            <person name="Technau U."/>
            <person name="Martindale M.Q."/>
            <person name="Rokhsar D.S."/>
        </authorList>
    </citation>
    <scope>NUCLEOTIDE SEQUENCE [LARGE SCALE GENOMIC DNA]</scope>
    <source>
        <strain evidence="8">CH2 X CH6</strain>
    </source>
</reference>
<feature type="non-terminal residue" evidence="7">
    <location>
        <position position="264"/>
    </location>
</feature>
<proteinExistence type="predicted"/>
<dbReference type="InterPro" id="IPR036116">
    <property type="entry name" value="FN3_sf"/>
</dbReference>
<keyword evidence="8" id="KW-1185">Reference proteome</keyword>
<dbReference type="Proteomes" id="UP000001593">
    <property type="component" value="Unassembled WGS sequence"/>
</dbReference>
<dbReference type="InParanoid" id="A7S8J0"/>
<evidence type="ECO:0000313" key="8">
    <source>
        <dbReference type="Proteomes" id="UP000001593"/>
    </source>
</evidence>
<keyword evidence="1" id="KW-0732">Signal</keyword>
<dbReference type="SUPFAM" id="SSF49265">
    <property type="entry name" value="Fibronectin type III"/>
    <property type="match status" value="2"/>
</dbReference>
<dbReference type="HOGENOM" id="CLU_085242_0_0_1"/>
<feature type="domain" description="Fibronectin type-III" evidence="6">
    <location>
        <begin position="53"/>
        <end position="152"/>
    </location>
</feature>
<dbReference type="InterPro" id="IPR003961">
    <property type="entry name" value="FN3_dom"/>
</dbReference>
<feature type="domain" description="Fibronectin type-III" evidence="6">
    <location>
        <begin position="157"/>
        <end position="251"/>
    </location>
</feature>
<dbReference type="eggNOG" id="KOG3510">
    <property type="taxonomic scope" value="Eukaryota"/>
</dbReference>
<dbReference type="InterPro" id="IPR050379">
    <property type="entry name" value="Type-I_Cytokine_Rcpt"/>
</dbReference>
<evidence type="ECO:0000259" key="6">
    <source>
        <dbReference type="PROSITE" id="PS50853"/>
    </source>
</evidence>
<keyword evidence="4" id="KW-0675">Receptor</keyword>
<name>A7S8J0_NEMVE</name>
<keyword evidence="5" id="KW-0325">Glycoprotein</keyword>
<sequence>TSTTSASFRQAMFSSLDIYTNYEIQVAGINQNGEGARSIALIVRTDEEMPSAPPSNLRVLNQTSTSIEIAWDGIPVERMHGVLLGYRVAYGLLGIPGSNASLVQIDVAEPDTYQQTLTGLRKYSSYWITVTGFTSIGDGPVSEPVNATTDQHVPSVAPFINHATNLSSTSILVQWTAIPTGHVRGVLLGYRVYFKSVHSTAYLSNQTGPSEVRVLLRGLDVYTGYTIQVAAFTAKGEGPRSTDVDVSTEEDGMFKLMFFSKANT</sequence>
<keyword evidence="3" id="KW-1015">Disulfide bond</keyword>
<dbReference type="PANTHER" id="PTHR23036:SF151">
    <property type="entry name" value="FIBRONECTIN TYPE-III DOMAIN-CONTAINING PROTEIN"/>
    <property type="match status" value="1"/>
</dbReference>